<dbReference type="InterPro" id="IPR001015">
    <property type="entry name" value="Ferrochelatase"/>
</dbReference>
<gene>
    <name evidence="13" type="primary">HEM15</name>
    <name evidence="13" type="ORF">SeMB42_g06246</name>
</gene>
<reference evidence="13 14" key="1">
    <citation type="journal article" date="2019" name="Sci. Rep.">
        <title>Comparative genomics of chytrid fungi reveal insights into the obligate biotrophic and pathogenic lifestyle of Synchytrium endobioticum.</title>
        <authorList>
            <person name="van de Vossenberg B.T.L.H."/>
            <person name="Warris S."/>
            <person name="Nguyen H.D.T."/>
            <person name="van Gent-Pelzer M.P.E."/>
            <person name="Joly D.L."/>
            <person name="van de Geest H.C."/>
            <person name="Bonants P.J.M."/>
            <person name="Smith D.S."/>
            <person name="Levesque C.A."/>
            <person name="van der Lee T.A.J."/>
        </authorList>
    </citation>
    <scope>NUCLEOTIDE SEQUENCE [LARGE SCALE GENOMIC DNA]</scope>
    <source>
        <strain evidence="13 14">MB42</strain>
    </source>
</reference>
<dbReference type="FunFam" id="3.40.50.1400:FF:000001">
    <property type="entry name" value="Ferrochelatase"/>
    <property type="match status" value="1"/>
</dbReference>
<evidence type="ECO:0000256" key="1">
    <source>
        <dbReference type="ARBA" id="ARBA00004943"/>
    </source>
</evidence>
<dbReference type="InterPro" id="IPR019772">
    <property type="entry name" value="Ferrochelatase_AS"/>
</dbReference>
<comment type="function">
    <text evidence="10">Catalyzes the ferrous insertion into protoporphyrin IX.</text>
</comment>
<dbReference type="GO" id="GO:0005743">
    <property type="term" value="C:mitochondrial inner membrane"/>
    <property type="evidence" value="ECO:0007669"/>
    <property type="project" value="UniProtKB-SubCell"/>
</dbReference>
<comment type="catalytic activity">
    <reaction evidence="10">
        <text>heme b + 2 H(+) = protoporphyrin IX + Fe(2+)</text>
        <dbReference type="Rhea" id="RHEA:22584"/>
        <dbReference type="ChEBI" id="CHEBI:15378"/>
        <dbReference type="ChEBI" id="CHEBI:29033"/>
        <dbReference type="ChEBI" id="CHEBI:57306"/>
        <dbReference type="ChEBI" id="CHEBI:60344"/>
        <dbReference type="EC" id="4.98.1.1"/>
    </reaction>
</comment>
<dbReference type="GO" id="GO:0005840">
    <property type="term" value="C:ribosome"/>
    <property type="evidence" value="ECO:0007669"/>
    <property type="project" value="UniProtKB-KW"/>
</dbReference>
<comment type="subcellular location">
    <subcellularLocation>
        <location evidence="10">Mitochondrion inner membrane</location>
    </subcellularLocation>
</comment>
<comment type="caution">
    <text evidence="13">The sequence shown here is derived from an EMBL/GenBank/DDBJ whole genome shotgun (WGS) entry which is preliminary data.</text>
</comment>
<evidence type="ECO:0000256" key="2">
    <source>
        <dbReference type="ARBA" id="ARBA00007326"/>
    </source>
</evidence>
<evidence type="ECO:0000256" key="6">
    <source>
        <dbReference type="ARBA" id="ARBA00023133"/>
    </source>
</evidence>
<dbReference type="UniPathway" id="UPA00252">
    <property type="reaction ID" value="UER00325"/>
</dbReference>
<dbReference type="SUPFAM" id="SSF55315">
    <property type="entry name" value="L30e-like"/>
    <property type="match status" value="1"/>
</dbReference>
<dbReference type="Pfam" id="PF01248">
    <property type="entry name" value="Ribosomal_L7Ae"/>
    <property type="match status" value="1"/>
</dbReference>
<dbReference type="InterPro" id="IPR022991">
    <property type="entry name" value="Ribosomal_eL30_CS"/>
</dbReference>
<dbReference type="PROSITE" id="PS00709">
    <property type="entry name" value="RIBOSOMAL_L30E_1"/>
    <property type="match status" value="1"/>
</dbReference>
<dbReference type="Gene3D" id="3.40.50.1400">
    <property type="match status" value="2"/>
</dbReference>
<dbReference type="HAMAP" id="MF_00323">
    <property type="entry name" value="Ferrochelatase"/>
    <property type="match status" value="1"/>
</dbReference>
<comment type="similarity">
    <text evidence="2">Belongs to the eukaryotic ribosomal protein eL30 family.</text>
</comment>
<dbReference type="EMBL" id="QEAN01000339">
    <property type="protein sequence ID" value="TPX39779.1"/>
    <property type="molecule type" value="Genomic_DNA"/>
</dbReference>
<keyword evidence="7 10" id="KW-0456">Lyase</keyword>
<organism evidence="13 14">
    <name type="scientific">Synchytrium endobioticum</name>
    <dbReference type="NCBI Taxonomy" id="286115"/>
    <lineage>
        <taxon>Eukaryota</taxon>
        <taxon>Fungi</taxon>
        <taxon>Fungi incertae sedis</taxon>
        <taxon>Chytridiomycota</taxon>
        <taxon>Chytridiomycota incertae sedis</taxon>
        <taxon>Chytridiomycetes</taxon>
        <taxon>Synchytriales</taxon>
        <taxon>Synchytriaceae</taxon>
        <taxon>Synchytrium</taxon>
    </lineage>
</organism>
<dbReference type="InterPro" id="IPR004038">
    <property type="entry name" value="Ribosomal_eL8/eL30/eS12/Gad45"/>
</dbReference>
<evidence type="ECO:0000313" key="13">
    <source>
        <dbReference type="EMBL" id="TPX39779.1"/>
    </source>
</evidence>
<dbReference type="FunFam" id="3.30.1330.30:FF:000001">
    <property type="entry name" value="60S ribosomal protein L30"/>
    <property type="match status" value="1"/>
</dbReference>
<dbReference type="InterPro" id="IPR033659">
    <property type="entry name" value="Ferrochelatase_N"/>
</dbReference>
<dbReference type="GO" id="GO:0004325">
    <property type="term" value="F:ferrochelatase activity"/>
    <property type="evidence" value="ECO:0007669"/>
    <property type="project" value="UniProtKB-UniRule"/>
</dbReference>
<keyword evidence="10" id="KW-0999">Mitochondrion inner membrane</keyword>
<protein>
    <recommendedName>
        <fullName evidence="10">Ferrochelatase</fullName>
        <ecNumber evidence="10">4.98.1.1</ecNumber>
    </recommendedName>
</protein>
<comment type="similarity">
    <text evidence="3 10">Belongs to the ferrochelatase family.</text>
</comment>
<evidence type="ECO:0000256" key="4">
    <source>
        <dbReference type="ARBA" id="ARBA00022980"/>
    </source>
</evidence>
<proteinExistence type="inferred from homology"/>
<evidence type="ECO:0000256" key="8">
    <source>
        <dbReference type="ARBA" id="ARBA00023244"/>
    </source>
</evidence>
<dbReference type="PANTHER" id="PTHR11108:SF1">
    <property type="entry name" value="FERROCHELATASE, MITOCHONDRIAL"/>
    <property type="match status" value="1"/>
</dbReference>
<evidence type="ECO:0000256" key="9">
    <source>
        <dbReference type="ARBA" id="ARBA00023274"/>
    </source>
</evidence>
<dbReference type="Proteomes" id="UP000317494">
    <property type="component" value="Unassembled WGS sequence"/>
</dbReference>
<dbReference type="CDD" id="cd00419">
    <property type="entry name" value="Ferrochelatase_C"/>
    <property type="match status" value="1"/>
</dbReference>
<dbReference type="GO" id="GO:1990904">
    <property type="term" value="C:ribonucleoprotein complex"/>
    <property type="evidence" value="ECO:0007669"/>
    <property type="project" value="UniProtKB-KW"/>
</dbReference>
<sequence length="566" mass="63554">VQTTSATINQVSLKPKRGRRNNRPTIMASRVWTVTTPQSIFRRGYAKVLSNAATKPKTAIVLMNLGGPHSLDEVQPFLLRLFSDPDLIPIPFQSRLAPWIAKRRAPKIQEQYAEVGGGSPIKMWTERQAELLSKQLNDVSPQTGPHKSYIAFRYAPPLTEDTIQEMKQDGITRAVALSLYPQYSCSTTGSSLNELKKKLDVLDPDRSINWSVIDRWSTHPGLIKTFAKHVRDKLQEYPENERDDVVILFSAHSLPMSVVNRGDPYPMEVAATVQHVMHELGNNNPYRLVWQSQVGPQPWLGAQTGAAIEGYGKQGRKNLLLVPIAFVSDHIETLFELDVEYGKVAKEHGVTGYKRVESLNDSPMFINTMVDLVKTHLEAQKTVSSQLLLRCPIRRGPEINYKASGYQFHVLREKGTVYKFTGKAHLTFHTKNDTTSMRSLWKRHRRIHINFISHRMPPKKVKKTAESINTRLALVVKSGVYTLGYKSTLKSLRQGKSKLIIISGNCPTLRKSELEYYAMLSKTAVHHYAGNNIDLGTACGKYFRVGTVSIIDGGDSDIVATSGKPE</sequence>
<name>A0A507CJS1_9FUNG</name>
<keyword evidence="10" id="KW-0472">Membrane</keyword>
<keyword evidence="6 10" id="KW-0350">Heme biosynthesis</keyword>
<dbReference type="InterPro" id="IPR033644">
    <property type="entry name" value="Ferrochelatase_C"/>
</dbReference>
<dbReference type="Pfam" id="PF00762">
    <property type="entry name" value="Ferrochelatase"/>
    <property type="match status" value="1"/>
</dbReference>
<dbReference type="VEuPathDB" id="FungiDB:SeMB42_g06246"/>
<keyword evidence="9" id="KW-0687">Ribonucleoprotein</keyword>
<accession>A0A507CJS1</accession>
<evidence type="ECO:0000256" key="10">
    <source>
        <dbReference type="RuleBase" id="RU000607"/>
    </source>
</evidence>
<keyword evidence="10" id="KW-0496">Mitochondrion</keyword>
<keyword evidence="4" id="KW-0689">Ribosomal protein</keyword>
<dbReference type="EC" id="4.98.1.1" evidence="10"/>
<evidence type="ECO:0000256" key="5">
    <source>
        <dbReference type="ARBA" id="ARBA00023004"/>
    </source>
</evidence>
<dbReference type="Gene3D" id="3.30.1330.30">
    <property type="match status" value="1"/>
</dbReference>
<dbReference type="GO" id="GO:0006783">
    <property type="term" value="P:heme biosynthetic process"/>
    <property type="evidence" value="ECO:0007669"/>
    <property type="project" value="UniProtKB-UniRule"/>
</dbReference>
<keyword evidence="5 10" id="KW-0408">Iron</keyword>
<evidence type="ECO:0000256" key="3">
    <source>
        <dbReference type="ARBA" id="ARBA00007718"/>
    </source>
</evidence>
<dbReference type="InterPro" id="IPR029064">
    <property type="entry name" value="Ribosomal_eL30-like_sf"/>
</dbReference>
<feature type="region of interest" description="Disordered" evidence="11">
    <location>
        <begin position="1"/>
        <end position="22"/>
    </location>
</feature>
<dbReference type="PROSITE" id="PS00993">
    <property type="entry name" value="RIBOSOMAL_L30E_2"/>
    <property type="match status" value="1"/>
</dbReference>
<dbReference type="STRING" id="286115.A0A507CJS1"/>
<evidence type="ECO:0000256" key="7">
    <source>
        <dbReference type="ARBA" id="ARBA00023239"/>
    </source>
</evidence>
<feature type="non-terminal residue" evidence="13">
    <location>
        <position position="1"/>
    </location>
</feature>
<comment type="pathway">
    <text evidence="1 10">Porphyrin-containing compound metabolism; protoheme biosynthesis; protoheme from protoporphyrin-IX: step 1/1.</text>
</comment>
<feature type="domain" description="Ribosomal protein eL8/eL30/eS12/Gadd45" evidence="12">
    <location>
        <begin position="467"/>
        <end position="559"/>
    </location>
</feature>
<dbReference type="CDD" id="cd03411">
    <property type="entry name" value="Ferrochelatase_N"/>
    <property type="match status" value="1"/>
</dbReference>
<keyword evidence="14" id="KW-1185">Reference proteome</keyword>
<feature type="compositionally biased region" description="Polar residues" evidence="11">
    <location>
        <begin position="1"/>
        <end position="12"/>
    </location>
</feature>
<dbReference type="SUPFAM" id="SSF53800">
    <property type="entry name" value="Chelatase"/>
    <property type="match status" value="1"/>
</dbReference>
<evidence type="ECO:0000256" key="11">
    <source>
        <dbReference type="SAM" id="MobiDB-lite"/>
    </source>
</evidence>
<keyword evidence="8 10" id="KW-0627">Porphyrin biosynthesis</keyword>
<dbReference type="NCBIfam" id="NF002172">
    <property type="entry name" value="PRK01018.1"/>
    <property type="match status" value="1"/>
</dbReference>
<dbReference type="PANTHER" id="PTHR11108">
    <property type="entry name" value="FERROCHELATASE"/>
    <property type="match status" value="1"/>
</dbReference>
<dbReference type="NCBIfam" id="TIGR00109">
    <property type="entry name" value="hemH"/>
    <property type="match status" value="1"/>
</dbReference>
<dbReference type="PROSITE" id="PS00534">
    <property type="entry name" value="FERROCHELATASE"/>
    <property type="match status" value="1"/>
</dbReference>
<evidence type="ECO:0000259" key="12">
    <source>
        <dbReference type="Pfam" id="PF01248"/>
    </source>
</evidence>
<evidence type="ECO:0000313" key="14">
    <source>
        <dbReference type="Proteomes" id="UP000317494"/>
    </source>
</evidence>
<dbReference type="AlphaFoldDB" id="A0A507CJS1"/>